<gene>
    <name evidence="9" type="ORF">Pyn_02436</name>
</gene>
<comment type="similarity">
    <text evidence="4">Belongs to the clathrin light chain family.</text>
</comment>
<feature type="region of interest" description="Disordered" evidence="8">
    <location>
        <begin position="86"/>
        <end position="131"/>
    </location>
</feature>
<proteinExistence type="inferred from homology"/>
<name>A0A314ZR98_PRUYE</name>
<dbReference type="GO" id="GO:0005198">
    <property type="term" value="F:structural molecule activity"/>
    <property type="evidence" value="ECO:0007669"/>
    <property type="project" value="InterPro"/>
</dbReference>
<dbReference type="AlphaFoldDB" id="A0A314ZR98"/>
<evidence type="ECO:0000256" key="2">
    <source>
        <dbReference type="ARBA" id="ARBA00004180"/>
    </source>
</evidence>
<dbReference type="EMBL" id="PJQY01001230">
    <property type="protein sequence ID" value="PQQ04496.1"/>
    <property type="molecule type" value="Genomic_DNA"/>
</dbReference>
<organism evidence="9 10">
    <name type="scientific">Prunus yedoensis var. nudiflora</name>
    <dbReference type="NCBI Taxonomy" id="2094558"/>
    <lineage>
        <taxon>Eukaryota</taxon>
        <taxon>Viridiplantae</taxon>
        <taxon>Streptophyta</taxon>
        <taxon>Embryophyta</taxon>
        <taxon>Tracheophyta</taxon>
        <taxon>Spermatophyta</taxon>
        <taxon>Magnoliopsida</taxon>
        <taxon>eudicotyledons</taxon>
        <taxon>Gunneridae</taxon>
        <taxon>Pentapetalae</taxon>
        <taxon>rosids</taxon>
        <taxon>fabids</taxon>
        <taxon>Rosales</taxon>
        <taxon>Rosaceae</taxon>
        <taxon>Amygdaloideae</taxon>
        <taxon>Amygdaleae</taxon>
        <taxon>Prunus</taxon>
    </lineage>
</organism>
<protein>
    <submittedName>
        <fullName evidence="9">Clathrin light chain 1</fullName>
    </submittedName>
</protein>
<feature type="compositionally biased region" description="Low complexity" evidence="8">
    <location>
        <begin position="1"/>
        <end position="22"/>
    </location>
</feature>
<dbReference type="PANTHER" id="PTHR10639">
    <property type="entry name" value="CLATHRIN LIGHT CHAIN"/>
    <property type="match status" value="1"/>
</dbReference>
<dbReference type="GO" id="GO:0072583">
    <property type="term" value="P:clathrin-dependent endocytosis"/>
    <property type="evidence" value="ECO:0007669"/>
    <property type="project" value="TreeGrafter"/>
</dbReference>
<reference evidence="9 10" key="1">
    <citation type="submission" date="2018-02" db="EMBL/GenBank/DDBJ databases">
        <title>Draft genome of wild Prunus yedoensis var. nudiflora.</title>
        <authorList>
            <person name="Baek S."/>
            <person name="Kim J.-H."/>
            <person name="Choi K."/>
            <person name="Kim G.-B."/>
            <person name="Cho A."/>
            <person name="Jang H."/>
            <person name="Shin C.-H."/>
            <person name="Yu H.-J."/>
            <person name="Mun J.-H."/>
        </authorList>
    </citation>
    <scope>NUCLEOTIDE SEQUENCE [LARGE SCALE GENOMIC DNA]</scope>
    <source>
        <strain evidence="10">cv. Jeju island</strain>
        <tissue evidence="9">Leaf</tissue>
    </source>
</reference>
<keyword evidence="7" id="KW-0968">Cytoplasmic vesicle</keyword>
<evidence type="ECO:0000256" key="6">
    <source>
        <dbReference type="ARBA" id="ARBA00023176"/>
    </source>
</evidence>
<dbReference type="GO" id="GO:0032050">
    <property type="term" value="F:clathrin heavy chain binding"/>
    <property type="evidence" value="ECO:0007669"/>
    <property type="project" value="TreeGrafter"/>
</dbReference>
<keyword evidence="6" id="KW-0168">Coated pit</keyword>
<dbReference type="GO" id="GO:0030132">
    <property type="term" value="C:clathrin coat of coated pit"/>
    <property type="evidence" value="ECO:0007669"/>
    <property type="project" value="InterPro"/>
</dbReference>
<evidence type="ECO:0000256" key="1">
    <source>
        <dbReference type="ARBA" id="ARBA00003913"/>
    </source>
</evidence>
<comment type="caution">
    <text evidence="9">The sequence shown here is derived from an EMBL/GenBank/DDBJ whole genome shotgun (WGS) entry which is preliminary data.</text>
</comment>
<feature type="compositionally biased region" description="Gly residues" evidence="8">
    <location>
        <begin position="96"/>
        <end position="106"/>
    </location>
</feature>
<comment type="subcellular location">
    <subcellularLocation>
        <location evidence="2">Cytoplasmic vesicle membrane</location>
        <topology evidence="2">Peripheral membrane protein</topology>
        <orientation evidence="2">Cytoplasmic side</orientation>
    </subcellularLocation>
    <subcellularLocation>
        <location evidence="3">Membrane</location>
        <location evidence="3">Coated pit</location>
        <topology evidence="3">Peripheral membrane protein</topology>
        <orientation evidence="3">Cytoplasmic side</orientation>
    </subcellularLocation>
</comment>
<evidence type="ECO:0000256" key="5">
    <source>
        <dbReference type="ARBA" id="ARBA00023136"/>
    </source>
</evidence>
<dbReference type="Proteomes" id="UP000250321">
    <property type="component" value="Unassembled WGS sequence"/>
</dbReference>
<evidence type="ECO:0000256" key="8">
    <source>
        <dbReference type="SAM" id="MobiDB-lite"/>
    </source>
</evidence>
<keyword evidence="10" id="KW-1185">Reference proteome</keyword>
<dbReference type="STRING" id="2094558.A0A314ZR98"/>
<comment type="function">
    <text evidence="1">Clathrin is the major protein of the polyhedral coat of coated pits and vesicles.</text>
</comment>
<accession>A0A314ZR98</accession>
<dbReference type="GO" id="GO:0030130">
    <property type="term" value="C:clathrin coat of trans-Golgi network vesicle"/>
    <property type="evidence" value="ECO:0007669"/>
    <property type="project" value="InterPro"/>
</dbReference>
<evidence type="ECO:0000313" key="10">
    <source>
        <dbReference type="Proteomes" id="UP000250321"/>
    </source>
</evidence>
<dbReference type="OrthoDB" id="1193881at2759"/>
<feature type="compositionally biased region" description="Basic residues" evidence="8">
    <location>
        <begin position="23"/>
        <end position="35"/>
    </location>
</feature>
<sequence>MATWATTPASPPSATTRRSTLPPRRRRLLLFRRRPGAPSLHTDFQDDVVLPGGGGHNSSHSIDQQSPEIYGFGISTPNPDYVSPFDSAVPEDNDVSGGGVGGGGGGGDDDDGDIFASSEPVLPPPEEMREEGFARREWRRLNVIHLEEKEQREREMRNQIIEEAEEFKRAFYEKRKLNCETKTRLTTEKGRSFTWSTKRSSTKKLTNIIGKQ</sequence>
<keyword evidence="5" id="KW-0472">Membrane</keyword>
<evidence type="ECO:0000256" key="4">
    <source>
        <dbReference type="ARBA" id="ARBA00005263"/>
    </source>
</evidence>
<feature type="region of interest" description="Disordered" evidence="8">
    <location>
        <begin position="1"/>
        <end position="65"/>
    </location>
</feature>
<evidence type="ECO:0000256" key="3">
    <source>
        <dbReference type="ARBA" id="ARBA00004277"/>
    </source>
</evidence>
<evidence type="ECO:0000256" key="7">
    <source>
        <dbReference type="ARBA" id="ARBA00023329"/>
    </source>
</evidence>
<dbReference type="GO" id="GO:0006886">
    <property type="term" value="P:intracellular protein transport"/>
    <property type="evidence" value="ECO:0007669"/>
    <property type="project" value="InterPro"/>
</dbReference>
<dbReference type="InterPro" id="IPR000996">
    <property type="entry name" value="Clathrin_L-chain"/>
</dbReference>
<evidence type="ECO:0000313" key="9">
    <source>
        <dbReference type="EMBL" id="PQQ04496.1"/>
    </source>
</evidence>
<dbReference type="PANTHER" id="PTHR10639:SF33">
    <property type="entry name" value="CLATHRIN LIGHT CHAIN 1"/>
    <property type="match status" value="1"/>
</dbReference>